<reference evidence="12" key="1">
    <citation type="submission" date="2021-04" db="EMBL/GenBank/DDBJ databases">
        <authorList>
            <person name="Cornetti L."/>
        </authorList>
    </citation>
    <scope>NUCLEOTIDE SEQUENCE</scope>
</reference>
<keyword evidence="8 11" id="KW-0256">Endoplasmic reticulum</keyword>
<gene>
    <name evidence="12" type="primary">EOG090X04O4</name>
</gene>
<dbReference type="GO" id="GO:0018279">
    <property type="term" value="P:protein N-linked glycosylation via asparagine"/>
    <property type="evidence" value="ECO:0007669"/>
    <property type="project" value="TreeGrafter"/>
</dbReference>
<keyword evidence="6 11" id="KW-0812">Transmembrane</keyword>
<evidence type="ECO:0000256" key="4">
    <source>
        <dbReference type="ARBA" id="ARBA00008905"/>
    </source>
</evidence>
<name>A0A9N6WTE2_9CRUS</name>
<feature type="transmembrane region" description="Helical" evidence="11">
    <location>
        <begin position="421"/>
        <end position="445"/>
    </location>
</feature>
<evidence type="ECO:0000256" key="1">
    <source>
        <dbReference type="ARBA" id="ARBA00002791"/>
    </source>
</evidence>
<feature type="chain" id="PRO_5040544171" description="Dolichyl-diphosphooligosaccharide--protein glycosyltransferase subunit 1" evidence="11">
    <location>
        <begin position="24"/>
        <end position="459"/>
    </location>
</feature>
<evidence type="ECO:0000256" key="8">
    <source>
        <dbReference type="ARBA" id="ARBA00022824"/>
    </source>
</evidence>
<evidence type="ECO:0000256" key="11">
    <source>
        <dbReference type="RuleBase" id="RU361143"/>
    </source>
</evidence>
<comment type="similarity">
    <text evidence="4 11">Belongs to the OST1 family.</text>
</comment>
<dbReference type="EMBL" id="OC985802">
    <property type="protein sequence ID" value="CAG4642457.1"/>
    <property type="molecule type" value="Genomic_DNA"/>
</dbReference>
<comment type="function">
    <text evidence="1 11">Subunit of the oligosaccharyl transferase (OST) complex that catalyzes the initial transfer of a defined glycan (Glc(3)Man(9)GlcNAc(2) in eukaryotes) from the lipid carrier dolichol-pyrophosphate to an asparagine residue within an Asn-X-Ser/Thr consensus motif in nascent polypeptide chains, the first step in protein N-glycosylation. N-glycosylation occurs cotranslationally and the complex associates with the Sec61 complex at the channel-forming translocon complex that mediates protein translocation across the endoplasmic reticulum (ER). All subunits are required for a maximal enzyme activity.</text>
</comment>
<evidence type="ECO:0000256" key="3">
    <source>
        <dbReference type="ARBA" id="ARBA00004922"/>
    </source>
</evidence>
<dbReference type="InterPro" id="IPR007676">
    <property type="entry name" value="Ribophorin_I"/>
</dbReference>
<protein>
    <recommendedName>
        <fullName evidence="5 11">Dolichyl-diphosphooligosaccharide--protein glycosyltransferase subunit 1</fullName>
    </recommendedName>
</protein>
<dbReference type="Pfam" id="PF04597">
    <property type="entry name" value="Ribophorin_I"/>
    <property type="match status" value="1"/>
</dbReference>
<accession>A0A9N6WTE2</accession>
<proteinExistence type="inferred from homology"/>
<comment type="subcellular location">
    <subcellularLocation>
        <location evidence="2 11">Endoplasmic reticulum membrane</location>
        <topology evidence="2 11">Single-pass type I membrane protein</topology>
    </subcellularLocation>
</comment>
<evidence type="ECO:0000256" key="2">
    <source>
        <dbReference type="ARBA" id="ARBA00004115"/>
    </source>
</evidence>
<keyword evidence="10 11" id="KW-0472">Membrane</keyword>
<sequence length="459" mass="51709">MMEFSWKISVLGAALFFSSLVLALNEELAITNADRAIDVSSQLVKIAHRLTLSNTGKSAVNSFTFLVAADAKDDLSFFEAQVSDSKKSLASTRGVDANGNLAYSITLDKALEAGQTRKVRVDLVFTHHLKAFPELITQKEKQLVQYRGSAYLLSPYKVTAQTTKVSLSSSNVESFTKVKPSSQSDSMITYGPYNGVAPMTTEEFVIHFENNSPFLSIAPLVRHIEVSHWGNIAVEETIDMYHTGAKLKGSFSRFEYQREQSGVSSVKAFKTLLPPSASDVYYRDEIGNISTSNLREEDDGVELELRPRFPLFGGWKTHYVVGYNLPSYEYLYNSGDQFVLKMPLIDHVVDNMVVDETRIRIILPEGATNIELDAPYDVKRLEDSLHFTYLDTKGRPVIEITANNLVEHHIQDFKLSYQLSWITMLQEPLLCVLAFFILFITAIIYTRLDFSISKREARK</sequence>
<dbReference type="PANTHER" id="PTHR21049">
    <property type="entry name" value="RIBOPHORIN I"/>
    <property type="match status" value="1"/>
</dbReference>
<dbReference type="GO" id="GO:0008250">
    <property type="term" value="C:oligosaccharyltransferase complex"/>
    <property type="evidence" value="ECO:0007669"/>
    <property type="project" value="UniProtKB-UniRule"/>
</dbReference>
<keyword evidence="9 11" id="KW-1133">Transmembrane helix</keyword>
<keyword evidence="7 11" id="KW-0732">Signal</keyword>
<comment type="pathway">
    <text evidence="3 11">Protein modification; protein glycosylation.</text>
</comment>
<evidence type="ECO:0000256" key="7">
    <source>
        <dbReference type="ARBA" id="ARBA00022729"/>
    </source>
</evidence>
<dbReference type="PANTHER" id="PTHR21049:SF0">
    <property type="entry name" value="DOLICHYL-DIPHOSPHOOLIGOSACCHARIDE--PROTEIN GLYCOSYLTRANSFERASE SUBUNIT 1"/>
    <property type="match status" value="1"/>
</dbReference>
<evidence type="ECO:0000256" key="10">
    <source>
        <dbReference type="ARBA" id="ARBA00023136"/>
    </source>
</evidence>
<organism evidence="12">
    <name type="scientific">Evadne anonyx</name>
    <dbReference type="NCBI Taxonomy" id="141404"/>
    <lineage>
        <taxon>Eukaryota</taxon>
        <taxon>Metazoa</taxon>
        <taxon>Ecdysozoa</taxon>
        <taxon>Arthropoda</taxon>
        <taxon>Crustacea</taxon>
        <taxon>Branchiopoda</taxon>
        <taxon>Diplostraca</taxon>
        <taxon>Cladocera</taxon>
        <taxon>Onychopoda</taxon>
        <taxon>Podonidae</taxon>
        <taxon>Evadne</taxon>
    </lineage>
</organism>
<dbReference type="AlphaFoldDB" id="A0A9N6WTE2"/>
<evidence type="ECO:0000256" key="5">
    <source>
        <dbReference type="ARBA" id="ARBA00017611"/>
    </source>
</evidence>
<evidence type="ECO:0000256" key="9">
    <source>
        <dbReference type="ARBA" id="ARBA00022989"/>
    </source>
</evidence>
<evidence type="ECO:0000256" key="6">
    <source>
        <dbReference type="ARBA" id="ARBA00022692"/>
    </source>
</evidence>
<evidence type="ECO:0000313" key="12">
    <source>
        <dbReference type="EMBL" id="CAG4642457.1"/>
    </source>
</evidence>
<comment type="subunit">
    <text evidence="11">Component of the oligosaccharyltransferase (OST) complex.</text>
</comment>
<feature type="signal peptide" evidence="11">
    <location>
        <begin position="1"/>
        <end position="23"/>
    </location>
</feature>